<dbReference type="Proteomes" id="UP000324383">
    <property type="component" value="Unassembled WGS sequence"/>
</dbReference>
<dbReference type="RefSeq" id="WP_148727742.1">
    <property type="nucleotide sequence ID" value="NZ_CP197398.1"/>
</dbReference>
<evidence type="ECO:0000313" key="1">
    <source>
        <dbReference type="EMBL" id="TYK32070.1"/>
    </source>
</evidence>
<comment type="caution">
    <text evidence="1">The sequence shown here is derived from an EMBL/GenBank/DDBJ whole genome shotgun (WGS) entry which is preliminary data.</text>
</comment>
<reference evidence="1 2" key="1">
    <citation type="submission" date="2019-07" db="EMBL/GenBank/DDBJ databases">
        <title>Draft Genome Sequences of Bacteroides pyogenes Strains Isolated from the Uterus Holstein Dairy Cows with Metritis.</title>
        <authorList>
            <person name="Cunha F."/>
            <person name="Galvao K.N."/>
            <person name="Jeon S.J."/>
            <person name="Jeong K.C."/>
        </authorList>
    </citation>
    <scope>NUCLEOTIDE SEQUENCE [LARGE SCALE GENOMIC DNA]</scope>
    <source>
        <strain evidence="1 2">KG-31</strain>
    </source>
</reference>
<accession>A0A5D3F9S5</accession>
<gene>
    <name evidence="1" type="ORF">FNJ60_13770</name>
</gene>
<evidence type="ECO:0000313" key="2">
    <source>
        <dbReference type="Proteomes" id="UP000324383"/>
    </source>
</evidence>
<organism evidence="1 2">
    <name type="scientific">Bacteroides pyogenes</name>
    <dbReference type="NCBI Taxonomy" id="310300"/>
    <lineage>
        <taxon>Bacteria</taxon>
        <taxon>Pseudomonadati</taxon>
        <taxon>Bacteroidota</taxon>
        <taxon>Bacteroidia</taxon>
        <taxon>Bacteroidales</taxon>
        <taxon>Bacteroidaceae</taxon>
        <taxon>Bacteroides</taxon>
    </lineage>
</organism>
<sequence length="61" mass="7292">MEKESVCVRNIHKQSSLLAVVDKKLRLSILFTPVFAYLCEYENTKYYILIGDKHDWLWLTK</sequence>
<dbReference type="EMBL" id="VKLW01000041">
    <property type="protein sequence ID" value="TYK32070.1"/>
    <property type="molecule type" value="Genomic_DNA"/>
</dbReference>
<proteinExistence type="predicted"/>
<name>A0A5D3F9S5_9BACE</name>
<keyword evidence="2" id="KW-1185">Reference proteome</keyword>
<dbReference type="AlphaFoldDB" id="A0A5D3F9S5"/>
<protein>
    <submittedName>
        <fullName evidence="1">Uncharacterized protein</fullName>
    </submittedName>
</protein>